<evidence type="ECO:0000256" key="19">
    <source>
        <dbReference type="ARBA" id="ARBA00030592"/>
    </source>
</evidence>
<keyword evidence="15 24" id="KW-0460">Magnesium</keyword>
<reference evidence="26" key="2">
    <citation type="journal article" date="2013" name="G3 (Bethesda)">
        <title>Genomes of Ashbya fungi isolated from insects reveal four mating-type loci, numerous translocations, lack of transposons, and distinct gene duplications.</title>
        <authorList>
            <person name="Dietrich F.S."/>
            <person name="Voegeli S."/>
            <person name="Kuo S."/>
            <person name="Philippsen P."/>
        </authorList>
    </citation>
    <scope>GENOME REANNOTATION</scope>
    <source>
        <strain evidence="26">ATCC 10895 / CBS 109.51 / FGSC 9923 / NRRL Y-1056</strain>
    </source>
</reference>
<organism evidence="25 26">
    <name type="scientific">Eremothecium gossypii (strain ATCC 10895 / CBS 109.51 / FGSC 9923 / NRRL Y-1056)</name>
    <name type="common">Yeast</name>
    <name type="synonym">Ashbya gossypii</name>
    <dbReference type="NCBI Taxonomy" id="284811"/>
    <lineage>
        <taxon>Eukaryota</taxon>
        <taxon>Fungi</taxon>
        <taxon>Dikarya</taxon>
        <taxon>Ascomycota</taxon>
        <taxon>Saccharomycotina</taxon>
        <taxon>Saccharomycetes</taxon>
        <taxon>Saccharomycetales</taxon>
        <taxon>Saccharomycetaceae</taxon>
        <taxon>Eremothecium</taxon>
    </lineage>
</organism>
<dbReference type="HOGENOM" id="CLU_015869_0_1_1"/>
<dbReference type="SUPFAM" id="SSF53244">
    <property type="entry name" value="MurD-like peptide ligases, peptide-binding domain"/>
    <property type="match status" value="1"/>
</dbReference>
<evidence type="ECO:0000256" key="10">
    <source>
        <dbReference type="ARBA" id="ARBA00022598"/>
    </source>
</evidence>
<evidence type="ECO:0000256" key="7">
    <source>
        <dbReference type="ARBA" id="ARBA00018660"/>
    </source>
</evidence>
<proteinExistence type="inferred from homology"/>
<evidence type="ECO:0000256" key="3">
    <source>
        <dbReference type="ARBA" id="ARBA00004496"/>
    </source>
</evidence>
<dbReference type="InterPro" id="IPR018109">
    <property type="entry name" value="Folylpolyglutamate_synth_CS"/>
</dbReference>
<dbReference type="OrthoDB" id="5212574at2759"/>
<keyword evidence="13" id="KW-0999">Mitochondrion inner membrane</keyword>
<evidence type="ECO:0000256" key="12">
    <source>
        <dbReference type="ARBA" id="ARBA00022741"/>
    </source>
</evidence>
<evidence type="ECO:0000256" key="13">
    <source>
        <dbReference type="ARBA" id="ARBA00022792"/>
    </source>
</evidence>
<dbReference type="EMBL" id="AE016816">
    <property type="protein sequence ID" value="AAS51360.2"/>
    <property type="molecule type" value="Genomic_DNA"/>
</dbReference>
<evidence type="ECO:0000256" key="21">
    <source>
        <dbReference type="ARBA" id="ARBA00047493"/>
    </source>
</evidence>
<dbReference type="PANTHER" id="PTHR11136">
    <property type="entry name" value="FOLYLPOLYGLUTAMATE SYNTHASE-RELATED"/>
    <property type="match status" value="1"/>
</dbReference>
<dbReference type="Gene3D" id="3.90.190.20">
    <property type="entry name" value="Mur ligase, C-terminal domain"/>
    <property type="match status" value="1"/>
</dbReference>
<dbReference type="GO" id="GO:0005743">
    <property type="term" value="C:mitochondrial inner membrane"/>
    <property type="evidence" value="ECO:0007669"/>
    <property type="project" value="UniProtKB-SubCell"/>
</dbReference>
<sequence>MTRMTRRGYQEAIGCLNGLQSNYANVMAVRASGERRNMMNLWEMEEWSRRLGYGPGALDRLNVIHITGTKGKGSTAAFVQGIVRRYRAAGRVGLYTSPHLRSVRERIRIDGEPVSEEQFSRGFFEVWDRLEATRSDEARFPHMGAGAKPGYFKFLTLLSFHMFLEAGCETCVYEVGVGGAFDSTNIVRRPSVCGVTALGIDHTFMLGDTIEEIAWNKGGIFKAGARALTVAGQPPAGLAVLRERAAEAGTALEEVPVLAALRDVKLGIAGDFQAANASLAVALAAEHLRRRGEDCGLGALTAETPLPRKFVEGLEATRWEGRCQTIEDGTVTWYVDGAHTKESIVAASTWFTKVAAPDRRKVLLFNQQTRDAGALLRHLHEATAPALTFDECLFTTNVTWKSGTYSADLVSHNTSKEEVSKLEVQRALQETWSSLPGGASSSSAVYSDIESAVAAIKSIQDPVDVFVTGSLHLVGGLLVVMDGK</sequence>
<dbReference type="FunFam" id="3.40.1190.10:FF:000009">
    <property type="entry name" value="Folylpolyglutamate synthase"/>
    <property type="match status" value="1"/>
</dbReference>
<comment type="subcellular location">
    <subcellularLocation>
        <location evidence="3">Cytoplasm</location>
    </subcellularLocation>
    <subcellularLocation>
        <location evidence="1">Mitochondrion inner membrane</location>
    </subcellularLocation>
    <subcellularLocation>
        <location evidence="2">Mitochondrion matrix</location>
    </subcellularLocation>
</comment>
<dbReference type="PANTHER" id="PTHR11136:SF5">
    <property type="entry name" value="FOLYLPOLYGLUTAMATE SYNTHASE, MITOCHONDRIAL"/>
    <property type="match status" value="1"/>
</dbReference>
<evidence type="ECO:0000256" key="16">
    <source>
        <dbReference type="ARBA" id="ARBA00023128"/>
    </source>
</evidence>
<comment type="similarity">
    <text evidence="5 22">Belongs to the folylpolyglutamate synthase family.</text>
</comment>
<dbReference type="InterPro" id="IPR023600">
    <property type="entry name" value="Folylpolyglutamate_synth_euk"/>
</dbReference>
<dbReference type="Gene3D" id="3.40.1190.10">
    <property type="entry name" value="Mur-like, catalytic domain"/>
    <property type="match status" value="1"/>
</dbReference>
<feature type="binding site" evidence="23">
    <location>
        <position position="322"/>
    </location>
    <ligand>
        <name>ATP</name>
        <dbReference type="ChEBI" id="CHEBI:30616"/>
    </ligand>
</feature>
<comment type="cofactor">
    <cofactor evidence="22">
        <name>a monovalent cation</name>
        <dbReference type="ChEBI" id="CHEBI:60242"/>
    </cofactor>
    <text evidence="22">A monovalent cation.</text>
</comment>
<evidence type="ECO:0000256" key="20">
    <source>
        <dbReference type="ARBA" id="ARBA00030876"/>
    </source>
</evidence>
<reference evidence="25 26" key="1">
    <citation type="journal article" date="2004" name="Science">
        <title>The Ashbya gossypii genome as a tool for mapping the ancient Saccharomyces cerevisiae genome.</title>
        <authorList>
            <person name="Dietrich F.S."/>
            <person name="Voegeli S."/>
            <person name="Brachat S."/>
            <person name="Lerch A."/>
            <person name="Gates K."/>
            <person name="Steiner S."/>
            <person name="Mohr C."/>
            <person name="Pohlmann R."/>
            <person name="Luedi P."/>
            <person name="Choi S."/>
            <person name="Wing R.A."/>
            <person name="Flavier A."/>
            <person name="Gaffney T.D."/>
            <person name="Philippsen P."/>
        </authorList>
    </citation>
    <scope>NUCLEOTIDE SEQUENCE [LARGE SCALE GENOMIC DNA]</scope>
    <source>
        <strain evidence="26">ATCC 10895 / CBS 109.51 / FGSC 9923 / NRRL Y-1056</strain>
    </source>
</reference>
<protein>
    <recommendedName>
        <fullName evidence="7 22">Folylpolyglutamate synthase</fullName>
        <ecNumber evidence="6 22">6.3.2.17</ecNumber>
    </recommendedName>
    <alternativeName>
        <fullName evidence="20 22">Folylpoly-gamma-glutamate synthetase</fullName>
    </alternativeName>
    <alternativeName>
        <fullName evidence="19 22">Tetrahydrofolylpolyglutamate synthase</fullName>
    </alternativeName>
</protein>
<dbReference type="FunFam" id="3.90.190.20:FF:000009">
    <property type="entry name" value="Folylpolyglutamate synthase"/>
    <property type="match status" value="1"/>
</dbReference>
<dbReference type="InParanoid" id="Q75BY6"/>
<dbReference type="GO" id="GO:0005759">
    <property type="term" value="C:mitochondrial matrix"/>
    <property type="evidence" value="ECO:0007669"/>
    <property type="project" value="UniProtKB-SubCell"/>
</dbReference>
<dbReference type="RefSeq" id="NP_983536.2">
    <property type="nucleotide sequence ID" value="NM_208889.2"/>
</dbReference>
<dbReference type="AlphaFoldDB" id="Q75BY6"/>
<dbReference type="GeneID" id="4619668"/>
<dbReference type="OMA" id="ESLDCCM"/>
<dbReference type="NCBIfam" id="TIGR01499">
    <property type="entry name" value="folC"/>
    <property type="match status" value="1"/>
</dbReference>
<evidence type="ECO:0000256" key="14">
    <source>
        <dbReference type="ARBA" id="ARBA00022840"/>
    </source>
</evidence>
<dbReference type="SUPFAM" id="SSF53623">
    <property type="entry name" value="MurD-like peptide ligases, catalytic domain"/>
    <property type="match status" value="1"/>
</dbReference>
<dbReference type="GO" id="GO:0004326">
    <property type="term" value="F:tetrahydrofolylpolyglutamate synthase activity"/>
    <property type="evidence" value="ECO:0000318"/>
    <property type="project" value="GO_Central"/>
</dbReference>
<dbReference type="UniPathway" id="UPA00850"/>
<dbReference type="InterPro" id="IPR036565">
    <property type="entry name" value="Mur-like_cat_sf"/>
</dbReference>
<keyword evidence="10 22" id="KW-0436">Ligase</keyword>
<evidence type="ECO:0000256" key="2">
    <source>
        <dbReference type="ARBA" id="ARBA00004305"/>
    </source>
</evidence>
<comment type="function">
    <text evidence="18">Catalyzes conversion of folates to polyglutamate derivatives allowing concentration of folate compounds in the cell and the intracellular retention of these cofactors, which are important substrates for most of the folate-dependent enzymes that are involved in one-carbon transfer reactions involved in purine, pyrimidine and amino acid synthesis. Required for methionine synthesis and maintenance of intact mitochondrial DNA. Involved in telomere maintenance.</text>
</comment>
<evidence type="ECO:0000256" key="11">
    <source>
        <dbReference type="ARBA" id="ARBA00022723"/>
    </source>
</evidence>
<evidence type="ECO:0000256" key="9">
    <source>
        <dbReference type="ARBA" id="ARBA00022563"/>
    </source>
</evidence>
<dbReference type="GO" id="GO:0005829">
    <property type="term" value="C:cytosol"/>
    <property type="evidence" value="ECO:0000318"/>
    <property type="project" value="GO_Central"/>
</dbReference>
<dbReference type="PROSITE" id="PS01012">
    <property type="entry name" value="FOLYLPOLYGLU_SYNT_2"/>
    <property type="match status" value="1"/>
</dbReference>
<dbReference type="FunCoup" id="Q75BY6">
    <property type="interactions" value="680"/>
</dbReference>
<dbReference type="GO" id="GO:0006730">
    <property type="term" value="P:one-carbon metabolic process"/>
    <property type="evidence" value="ECO:0007669"/>
    <property type="project" value="UniProtKB-KW"/>
</dbReference>
<dbReference type="EC" id="6.3.2.17" evidence="6 22"/>
<feature type="binding site" evidence="23">
    <location>
        <position position="336"/>
    </location>
    <ligand>
        <name>ATP</name>
        <dbReference type="ChEBI" id="CHEBI:30616"/>
    </ligand>
</feature>
<dbReference type="PIRSF" id="PIRSF038895">
    <property type="entry name" value="FPGS"/>
    <property type="match status" value="1"/>
</dbReference>
<evidence type="ECO:0000256" key="22">
    <source>
        <dbReference type="PIRNR" id="PIRNR038895"/>
    </source>
</evidence>
<evidence type="ECO:0000256" key="18">
    <source>
        <dbReference type="ARBA" id="ARBA00025142"/>
    </source>
</evidence>
<evidence type="ECO:0000256" key="8">
    <source>
        <dbReference type="ARBA" id="ARBA00022490"/>
    </source>
</evidence>
<keyword evidence="8" id="KW-0963">Cytoplasm</keyword>
<feature type="binding site" evidence="24">
    <location>
        <position position="202"/>
    </location>
    <ligand>
        <name>Mg(2+)</name>
        <dbReference type="ChEBI" id="CHEBI:18420"/>
        <label>1</label>
    </ligand>
</feature>
<gene>
    <name evidence="25" type="ORF">AGOS_ACR134W</name>
</gene>
<evidence type="ECO:0000256" key="1">
    <source>
        <dbReference type="ARBA" id="ARBA00004273"/>
    </source>
</evidence>
<evidence type="ECO:0000256" key="17">
    <source>
        <dbReference type="ARBA" id="ARBA00023136"/>
    </source>
</evidence>
<dbReference type="GO" id="GO:0005739">
    <property type="term" value="C:mitochondrion"/>
    <property type="evidence" value="ECO:0000318"/>
    <property type="project" value="GO_Central"/>
</dbReference>
<dbReference type="STRING" id="284811.Q75BY6"/>
<dbReference type="KEGG" id="ago:AGOS_ACR134W"/>
<keyword evidence="9 22" id="KW-0554">One-carbon metabolism</keyword>
<dbReference type="GO" id="GO:0046872">
    <property type="term" value="F:metal ion binding"/>
    <property type="evidence" value="ECO:0007669"/>
    <property type="project" value="UniProtKB-KW"/>
</dbReference>
<keyword evidence="26" id="KW-1185">Reference proteome</keyword>
<dbReference type="GO" id="GO:0046901">
    <property type="term" value="P:tetrahydrofolylpolyglutamate biosynthetic process"/>
    <property type="evidence" value="ECO:0000318"/>
    <property type="project" value="GO_Central"/>
</dbReference>
<evidence type="ECO:0000256" key="15">
    <source>
        <dbReference type="ARBA" id="ARBA00022842"/>
    </source>
</evidence>
<evidence type="ECO:0000256" key="24">
    <source>
        <dbReference type="PIRSR" id="PIRSR038895-2"/>
    </source>
</evidence>
<evidence type="ECO:0000256" key="6">
    <source>
        <dbReference type="ARBA" id="ARBA00013025"/>
    </source>
</evidence>
<dbReference type="eggNOG" id="KOG2525">
    <property type="taxonomic scope" value="Eukaryota"/>
</dbReference>
<evidence type="ECO:0000256" key="23">
    <source>
        <dbReference type="PIRSR" id="PIRSR038895-1"/>
    </source>
</evidence>
<accession>Q75BY6</accession>
<dbReference type="InterPro" id="IPR001645">
    <property type="entry name" value="Folylpolyglutamate_synth"/>
</dbReference>
<keyword evidence="17" id="KW-0472">Membrane</keyword>
<evidence type="ECO:0000256" key="4">
    <source>
        <dbReference type="ARBA" id="ARBA00005150"/>
    </source>
</evidence>
<comment type="pathway">
    <text evidence="4 22">Cofactor biosynthesis; tetrahydrofolylpolyglutamate biosynthesis.</text>
</comment>
<name>Q75BY6_EREGS</name>
<dbReference type="GO" id="GO:0005524">
    <property type="term" value="F:ATP binding"/>
    <property type="evidence" value="ECO:0007669"/>
    <property type="project" value="UniProtKB-KW"/>
</dbReference>
<evidence type="ECO:0000313" key="25">
    <source>
        <dbReference type="EMBL" id="AAS51360.2"/>
    </source>
</evidence>
<feature type="binding site" evidence="24">
    <location>
        <position position="174"/>
    </location>
    <ligand>
        <name>Mg(2+)</name>
        <dbReference type="ChEBI" id="CHEBI:18420"/>
        <label>1</label>
    </ligand>
</feature>
<keyword evidence="12 23" id="KW-0547">Nucleotide-binding</keyword>
<comment type="catalytic activity">
    <reaction evidence="21 22">
        <text>(6S)-5,6,7,8-tetrahydrofolyl-(gamma-L-Glu)(n) + L-glutamate + ATP = (6S)-5,6,7,8-tetrahydrofolyl-(gamma-L-Glu)(n+1) + ADP + phosphate + H(+)</text>
        <dbReference type="Rhea" id="RHEA:10580"/>
        <dbReference type="Rhea" id="RHEA-COMP:14738"/>
        <dbReference type="Rhea" id="RHEA-COMP:14740"/>
        <dbReference type="ChEBI" id="CHEBI:15378"/>
        <dbReference type="ChEBI" id="CHEBI:29985"/>
        <dbReference type="ChEBI" id="CHEBI:30616"/>
        <dbReference type="ChEBI" id="CHEBI:43474"/>
        <dbReference type="ChEBI" id="CHEBI:141005"/>
        <dbReference type="ChEBI" id="CHEBI:456216"/>
        <dbReference type="EC" id="6.3.2.17"/>
    </reaction>
</comment>
<keyword evidence="11 24" id="KW-0479">Metal-binding</keyword>
<evidence type="ECO:0000256" key="5">
    <source>
        <dbReference type="ARBA" id="ARBA00008276"/>
    </source>
</evidence>
<keyword evidence="16" id="KW-0496">Mitochondrion</keyword>
<dbReference type="InterPro" id="IPR036615">
    <property type="entry name" value="Mur_ligase_C_dom_sf"/>
</dbReference>
<evidence type="ECO:0000313" key="26">
    <source>
        <dbReference type="Proteomes" id="UP000000591"/>
    </source>
</evidence>
<keyword evidence="14 23" id="KW-0067">ATP-binding</keyword>
<dbReference type="Proteomes" id="UP000000591">
    <property type="component" value="Chromosome III"/>
</dbReference>
<dbReference type="GO" id="GO:0005737">
    <property type="term" value="C:cytoplasm"/>
    <property type="evidence" value="ECO:0000318"/>
    <property type="project" value="GO_Central"/>
</dbReference>
<feature type="binding site" evidence="24">
    <location>
        <position position="97"/>
    </location>
    <ligand>
        <name>Mg(2+)</name>
        <dbReference type="ChEBI" id="CHEBI:18420"/>
        <label>1</label>
    </ligand>
</feature>